<keyword evidence="3" id="KW-1185">Reference proteome</keyword>
<evidence type="ECO:0000313" key="3">
    <source>
        <dbReference type="Proteomes" id="UP001054945"/>
    </source>
</evidence>
<sequence>MSARNALNVYDRPFQRTGTEPHFYEPEPSEINRQSAGPSEPGEKALKNPPNTKRDHFTGRSFPRQLFFPANTRPAQIIKLLRVPYLSPSTTRKGGA</sequence>
<protein>
    <submittedName>
        <fullName evidence="2">Uncharacterized protein</fullName>
    </submittedName>
</protein>
<reference evidence="2 3" key="1">
    <citation type="submission" date="2021-06" db="EMBL/GenBank/DDBJ databases">
        <title>Caerostris extrusa draft genome.</title>
        <authorList>
            <person name="Kono N."/>
            <person name="Arakawa K."/>
        </authorList>
    </citation>
    <scope>NUCLEOTIDE SEQUENCE [LARGE SCALE GENOMIC DNA]</scope>
</reference>
<dbReference type="EMBL" id="BPLR01020772">
    <property type="protein sequence ID" value="GIX82347.1"/>
    <property type="molecule type" value="Genomic_DNA"/>
</dbReference>
<feature type="region of interest" description="Disordered" evidence="1">
    <location>
        <begin position="1"/>
        <end position="65"/>
    </location>
</feature>
<name>A0AAV4NG65_CAEEX</name>
<gene>
    <name evidence="2" type="ORF">CEXT_393181</name>
</gene>
<feature type="compositionally biased region" description="Basic and acidic residues" evidence="1">
    <location>
        <begin position="41"/>
        <end position="58"/>
    </location>
</feature>
<evidence type="ECO:0000313" key="2">
    <source>
        <dbReference type="EMBL" id="GIX82347.1"/>
    </source>
</evidence>
<accession>A0AAV4NG65</accession>
<dbReference type="AlphaFoldDB" id="A0AAV4NG65"/>
<proteinExistence type="predicted"/>
<evidence type="ECO:0000256" key="1">
    <source>
        <dbReference type="SAM" id="MobiDB-lite"/>
    </source>
</evidence>
<organism evidence="2 3">
    <name type="scientific">Caerostris extrusa</name>
    <name type="common">Bark spider</name>
    <name type="synonym">Caerostris bankana</name>
    <dbReference type="NCBI Taxonomy" id="172846"/>
    <lineage>
        <taxon>Eukaryota</taxon>
        <taxon>Metazoa</taxon>
        <taxon>Ecdysozoa</taxon>
        <taxon>Arthropoda</taxon>
        <taxon>Chelicerata</taxon>
        <taxon>Arachnida</taxon>
        <taxon>Araneae</taxon>
        <taxon>Araneomorphae</taxon>
        <taxon>Entelegynae</taxon>
        <taxon>Araneoidea</taxon>
        <taxon>Araneidae</taxon>
        <taxon>Caerostris</taxon>
    </lineage>
</organism>
<dbReference type="Proteomes" id="UP001054945">
    <property type="component" value="Unassembled WGS sequence"/>
</dbReference>
<comment type="caution">
    <text evidence="2">The sequence shown here is derived from an EMBL/GenBank/DDBJ whole genome shotgun (WGS) entry which is preliminary data.</text>
</comment>